<dbReference type="PROSITE" id="PS51039">
    <property type="entry name" value="ZF_AN1"/>
    <property type="match status" value="1"/>
</dbReference>
<evidence type="ECO:0000256" key="5">
    <source>
        <dbReference type="SAM" id="MobiDB-lite"/>
    </source>
</evidence>
<dbReference type="STRING" id="905079.L1JGW5"/>
<feature type="domain" description="AN1-type" evidence="7">
    <location>
        <begin position="133"/>
        <end position="179"/>
    </location>
</feature>
<reference evidence="10" key="2">
    <citation type="submission" date="2012-11" db="EMBL/GenBank/DDBJ databases">
        <authorList>
            <person name="Kuo A."/>
            <person name="Curtis B.A."/>
            <person name="Tanifuji G."/>
            <person name="Burki F."/>
            <person name="Gruber A."/>
            <person name="Irimia M."/>
            <person name="Maruyama S."/>
            <person name="Arias M.C."/>
            <person name="Ball S.G."/>
            <person name="Gile G.H."/>
            <person name="Hirakawa Y."/>
            <person name="Hopkins J.F."/>
            <person name="Rensing S.A."/>
            <person name="Schmutz J."/>
            <person name="Symeonidi A."/>
            <person name="Elias M."/>
            <person name="Eveleigh R.J."/>
            <person name="Herman E.K."/>
            <person name="Klute M.J."/>
            <person name="Nakayama T."/>
            <person name="Obornik M."/>
            <person name="Reyes-Prieto A."/>
            <person name="Armbrust E.V."/>
            <person name="Aves S.J."/>
            <person name="Beiko R.G."/>
            <person name="Coutinho P."/>
            <person name="Dacks J.B."/>
            <person name="Durnford D.G."/>
            <person name="Fast N.M."/>
            <person name="Green B.R."/>
            <person name="Grisdale C."/>
            <person name="Hempe F."/>
            <person name="Henrissat B."/>
            <person name="Hoppner M.P."/>
            <person name="Ishida K.-I."/>
            <person name="Kim E."/>
            <person name="Koreny L."/>
            <person name="Kroth P.G."/>
            <person name="Liu Y."/>
            <person name="Malik S.-B."/>
            <person name="Maier U.G."/>
            <person name="McRose D."/>
            <person name="Mock T."/>
            <person name="Neilson J.A."/>
            <person name="Onodera N.T."/>
            <person name="Poole A.M."/>
            <person name="Pritham E.J."/>
            <person name="Richards T.A."/>
            <person name="Rocap G."/>
            <person name="Roy S.W."/>
            <person name="Sarai C."/>
            <person name="Schaack S."/>
            <person name="Shirato S."/>
            <person name="Slamovits C.H."/>
            <person name="Spencer D.F."/>
            <person name="Suzuki S."/>
            <person name="Worden A.Z."/>
            <person name="Zauner S."/>
            <person name="Barry K."/>
            <person name="Bell C."/>
            <person name="Bharti A.K."/>
            <person name="Crow J.A."/>
            <person name="Grimwood J."/>
            <person name="Kramer R."/>
            <person name="Lindquist E."/>
            <person name="Lucas S."/>
            <person name="Salamov A."/>
            <person name="McFadden G.I."/>
            <person name="Lane C.E."/>
            <person name="Keeling P.J."/>
            <person name="Gray M.W."/>
            <person name="Grigoriev I.V."/>
            <person name="Archibald J.M."/>
        </authorList>
    </citation>
    <scope>NUCLEOTIDE SEQUENCE</scope>
    <source>
        <strain evidence="10">CCMP2712</strain>
    </source>
</reference>
<dbReference type="SUPFAM" id="SSF57716">
    <property type="entry name" value="Glucocorticoid receptor-like (DNA-binding domain)"/>
    <property type="match status" value="1"/>
</dbReference>
<dbReference type="InterPro" id="IPR035896">
    <property type="entry name" value="AN1-like_Znf"/>
</dbReference>
<dbReference type="eggNOG" id="KOG3173">
    <property type="taxonomic scope" value="Eukaryota"/>
</dbReference>
<feature type="domain" description="A20-type" evidence="6">
    <location>
        <begin position="10"/>
        <end position="44"/>
    </location>
</feature>
<organism evidence="8">
    <name type="scientific">Guillardia theta (strain CCMP2712)</name>
    <name type="common">Cryptophyte</name>
    <dbReference type="NCBI Taxonomy" id="905079"/>
    <lineage>
        <taxon>Eukaryota</taxon>
        <taxon>Cryptophyceae</taxon>
        <taxon>Pyrenomonadales</taxon>
        <taxon>Geminigeraceae</taxon>
        <taxon>Guillardia</taxon>
    </lineage>
</organism>
<protein>
    <recommendedName>
        <fullName evidence="11">AN1-type domain-containing protein</fullName>
    </recommendedName>
</protein>
<dbReference type="Pfam" id="PF01754">
    <property type="entry name" value="zf-A20"/>
    <property type="match status" value="1"/>
</dbReference>
<sequence length="198" mass="21528">MESGTASANSEAPTLCAGGCGFFGSPQLNSYCSVCFKKTHGEEEFKRRTGKATDSASKETISYGEGNSKGEQIVARSEACNQAPEVKQDDGKDLECNSIKDDLKEEEDAKIESETAECATTAETADDEPKTKKMATIRCETCKKKVGLTGFHCRCGGTYCGTHRYSDKHDCTFDYKSLGREQLAKANPTICPEKLDKI</sequence>
<dbReference type="SUPFAM" id="SSF118310">
    <property type="entry name" value="AN1-like Zinc finger"/>
    <property type="match status" value="1"/>
</dbReference>
<dbReference type="Gene3D" id="1.20.5.4770">
    <property type="match status" value="1"/>
</dbReference>
<dbReference type="FunFam" id="4.10.1110.10:FF:000001">
    <property type="entry name" value="Zinc finger AN1-type containing 6"/>
    <property type="match status" value="1"/>
</dbReference>
<dbReference type="OrthoDB" id="428577at2759"/>
<reference evidence="9" key="3">
    <citation type="submission" date="2015-06" db="UniProtKB">
        <authorList>
            <consortium name="EnsemblProtists"/>
        </authorList>
    </citation>
    <scope>IDENTIFICATION</scope>
</reference>
<dbReference type="Gene3D" id="4.10.1110.10">
    <property type="entry name" value="AN1-like Zinc finger"/>
    <property type="match status" value="1"/>
</dbReference>
<proteinExistence type="predicted"/>
<dbReference type="InterPro" id="IPR002653">
    <property type="entry name" value="Znf_A20"/>
</dbReference>
<dbReference type="EnsemblProtists" id="EKX47320">
    <property type="protein sequence ID" value="EKX47320"/>
    <property type="gene ID" value="GUITHDRAFT_152079"/>
</dbReference>
<evidence type="ECO:0000313" key="9">
    <source>
        <dbReference type="EnsemblProtists" id="EKX47320"/>
    </source>
</evidence>
<dbReference type="GeneID" id="17304036"/>
<dbReference type="Proteomes" id="UP000011087">
    <property type="component" value="Unassembled WGS sequence"/>
</dbReference>
<feature type="region of interest" description="Disordered" evidence="5">
    <location>
        <begin position="41"/>
        <end position="69"/>
    </location>
</feature>
<dbReference type="InterPro" id="IPR000058">
    <property type="entry name" value="Znf_AN1"/>
</dbReference>
<dbReference type="InterPro" id="IPR050652">
    <property type="entry name" value="AN1_A20_ZnFinger"/>
</dbReference>
<evidence type="ECO:0000259" key="7">
    <source>
        <dbReference type="PROSITE" id="PS51039"/>
    </source>
</evidence>
<dbReference type="GO" id="GO:0003677">
    <property type="term" value="F:DNA binding"/>
    <property type="evidence" value="ECO:0007669"/>
    <property type="project" value="InterPro"/>
</dbReference>
<dbReference type="SMART" id="SM00154">
    <property type="entry name" value="ZnF_AN1"/>
    <property type="match status" value="1"/>
</dbReference>
<dbReference type="AlphaFoldDB" id="L1JGW5"/>
<gene>
    <name evidence="8" type="ORF">GUITHDRAFT_152079</name>
</gene>
<dbReference type="EMBL" id="JH992990">
    <property type="protein sequence ID" value="EKX47320.1"/>
    <property type="molecule type" value="Genomic_DNA"/>
</dbReference>
<evidence type="ECO:0000313" key="8">
    <source>
        <dbReference type="EMBL" id="EKX47320.1"/>
    </source>
</evidence>
<dbReference type="PROSITE" id="PS51036">
    <property type="entry name" value="ZF_A20"/>
    <property type="match status" value="1"/>
</dbReference>
<reference evidence="8 10" key="1">
    <citation type="journal article" date="2012" name="Nature">
        <title>Algal genomes reveal evolutionary mosaicism and the fate of nucleomorphs.</title>
        <authorList>
            <consortium name="DOE Joint Genome Institute"/>
            <person name="Curtis B.A."/>
            <person name="Tanifuji G."/>
            <person name="Burki F."/>
            <person name="Gruber A."/>
            <person name="Irimia M."/>
            <person name="Maruyama S."/>
            <person name="Arias M.C."/>
            <person name="Ball S.G."/>
            <person name="Gile G.H."/>
            <person name="Hirakawa Y."/>
            <person name="Hopkins J.F."/>
            <person name="Kuo A."/>
            <person name="Rensing S.A."/>
            <person name="Schmutz J."/>
            <person name="Symeonidi A."/>
            <person name="Elias M."/>
            <person name="Eveleigh R.J."/>
            <person name="Herman E.K."/>
            <person name="Klute M.J."/>
            <person name="Nakayama T."/>
            <person name="Obornik M."/>
            <person name="Reyes-Prieto A."/>
            <person name="Armbrust E.V."/>
            <person name="Aves S.J."/>
            <person name="Beiko R.G."/>
            <person name="Coutinho P."/>
            <person name="Dacks J.B."/>
            <person name="Durnford D.G."/>
            <person name="Fast N.M."/>
            <person name="Green B.R."/>
            <person name="Grisdale C.J."/>
            <person name="Hempel F."/>
            <person name="Henrissat B."/>
            <person name="Hoppner M.P."/>
            <person name="Ishida K."/>
            <person name="Kim E."/>
            <person name="Koreny L."/>
            <person name="Kroth P.G."/>
            <person name="Liu Y."/>
            <person name="Malik S.B."/>
            <person name="Maier U.G."/>
            <person name="McRose D."/>
            <person name="Mock T."/>
            <person name="Neilson J.A."/>
            <person name="Onodera N.T."/>
            <person name="Poole A.M."/>
            <person name="Pritham E.J."/>
            <person name="Richards T.A."/>
            <person name="Rocap G."/>
            <person name="Roy S.W."/>
            <person name="Sarai C."/>
            <person name="Schaack S."/>
            <person name="Shirato S."/>
            <person name="Slamovits C.H."/>
            <person name="Spencer D.F."/>
            <person name="Suzuki S."/>
            <person name="Worden A.Z."/>
            <person name="Zauner S."/>
            <person name="Barry K."/>
            <person name="Bell C."/>
            <person name="Bharti A.K."/>
            <person name="Crow J.A."/>
            <person name="Grimwood J."/>
            <person name="Kramer R."/>
            <person name="Lindquist E."/>
            <person name="Lucas S."/>
            <person name="Salamov A."/>
            <person name="McFadden G.I."/>
            <person name="Lane C.E."/>
            <person name="Keeling P.J."/>
            <person name="Gray M.W."/>
            <person name="Grigoriev I.V."/>
            <person name="Archibald J.M."/>
        </authorList>
    </citation>
    <scope>NUCLEOTIDE SEQUENCE</scope>
    <source>
        <strain evidence="8 10">CCMP2712</strain>
    </source>
</reference>
<keyword evidence="10" id="KW-1185">Reference proteome</keyword>
<evidence type="ECO:0000256" key="2">
    <source>
        <dbReference type="ARBA" id="ARBA00022771"/>
    </source>
</evidence>
<dbReference type="KEGG" id="gtt:GUITHDRAFT_152079"/>
<name>L1JGW5_GUITC</name>
<keyword evidence="3" id="KW-0862">Zinc</keyword>
<keyword evidence="1" id="KW-0479">Metal-binding</keyword>
<dbReference type="PaxDb" id="55529-EKX47320"/>
<dbReference type="RefSeq" id="XP_005834300.1">
    <property type="nucleotide sequence ID" value="XM_005834243.1"/>
</dbReference>
<keyword evidence="2 4" id="KW-0863">Zinc-finger</keyword>
<evidence type="ECO:0000256" key="1">
    <source>
        <dbReference type="ARBA" id="ARBA00022723"/>
    </source>
</evidence>
<dbReference type="Pfam" id="PF01428">
    <property type="entry name" value="zf-AN1"/>
    <property type="match status" value="1"/>
</dbReference>
<evidence type="ECO:0000313" key="10">
    <source>
        <dbReference type="Proteomes" id="UP000011087"/>
    </source>
</evidence>
<evidence type="ECO:0000256" key="4">
    <source>
        <dbReference type="PROSITE-ProRule" id="PRU00449"/>
    </source>
</evidence>
<dbReference type="HOGENOM" id="CLU_057016_5_0_1"/>
<dbReference type="PANTHER" id="PTHR10634">
    <property type="entry name" value="AN1-TYPE ZINC FINGER PROTEIN"/>
    <property type="match status" value="1"/>
</dbReference>
<accession>L1JGW5</accession>
<dbReference type="GO" id="GO:0008270">
    <property type="term" value="F:zinc ion binding"/>
    <property type="evidence" value="ECO:0007669"/>
    <property type="project" value="UniProtKB-KW"/>
</dbReference>
<dbReference type="OMA" id="VLCENNC"/>
<evidence type="ECO:0008006" key="11">
    <source>
        <dbReference type="Google" id="ProtNLM"/>
    </source>
</evidence>
<dbReference type="SMART" id="SM00259">
    <property type="entry name" value="ZnF_A20"/>
    <property type="match status" value="1"/>
</dbReference>
<evidence type="ECO:0000256" key="3">
    <source>
        <dbReference type="ARBA" id="ARBA00022833"/>
    </source>
</evidence>
<evidence type="ECO:0000259" key="6">
    <source>
        <dbReference type="PROSITE" id="PS51036"/>
    </source>
</evidence>